<dbReference type="KEGG" id="aten:116296576"/>
<organism evidence="2 3">
    <name type="scientific">Actinia tenebrosa</name>
    <name type="common">Australian red waratah sea anemone</name>
    <dbReference type="NCBI Taxonomy" id="6105"/>
    <lineage>
        <taxon>Eukaryota</taxon>
        <taxon>Metazoa</taxon>
        <taxon>Cnidaria</taxon>
        <taxon>Anthozoa</taxon>
        <taxon>Hexacorallia</taxon>
        <taxon>Actiniaria</taxon>
        <taxon>Actiniidae</taxon>
        <taxon>Actinia</taxon>
    </lineage>
</organism>
<dbReference type="InParanoid" id="A0A6P8I6X0"/>
<dbReference type="Proteomes" id="UP000515163">
    <property type="component" value="Unplaced"/>
</dbReference>
<proteinExistence type="predicted"/>
<evidence type="ECO:0000313" key="2">
    <source>
        <dbReference type="Proteomes" id="UP000515163"/>
    </source>
</evidence>
<accession>A0A6P8I6X0</accession>
<keyword evidence="2" id="KW-1185">Reference proteome</keyword>
<dbReference type="OrthoDB" id="10278685at2759"/>
<gene>
    <name evidence="3" type="primary">LOC116296576</name>
</gene>
<evidence type="ECO:0000313" key="3">
    <source>
        <dbReference type="RefSeq" id="XP_031560475.1"/>
    </source>
</evidence>
<name>A0A6P8I6X0_ACTTE</name>
<dbReference type="RefSeq" id="XP_031560475.1">
    <property type="nucleotide sequence ID" value="XM_031704615.1"/>
</dbReference>
<dbReference type="GeneID" id="116296576"/>
<keyword evidence="1" id="KW-0472">Membrane</keyword>
<keyword evidence="1" id="KW-0812">Transmembrane</keyword>
<feature type="transmembrane region" description="Helical" evidence="1">
    <location>
        <begin position="152"/>
        <end position="171"/>
    </location>
</feature>
<feature type="transmembrane region" description="Helical" evidence="1">
    <location>
        <begin position="118"/>
        <end position="140"/>
    </location>
</feature>
<evidence type="ECO:0000256" key="1">
    <source>
        <dbReference type="SAM" id="Phobius"/>
    </source>
</evidence>
<reference evidence="3" key="1">
    <citation type="submission" date="2025-08" db="UniProtKB">
        <authorList>
            <consortium name="RefSeq"/>
        </authorList>
    </citation>
    <scope>IDENTIFICATION</scope>
    <source>
        <tissue evidence="3">Tentacle</tissue>
    </source>
</reference>
<keyword evidence="1" id="KW-1133">Transmembrane helix</keyword>
<dbReference type="AlphaFoldDB" id="A0A6P8I6X0"/>
<sequence>MPCFTTTSTWATDLKIGLESKQYVVQLKRQVGCCREDYQIFVNGKELQDHGLTFTPCGPLCSSGGTYEWVHEGHHFHIMDESLSWRKIDRRFRLFVDGIDVDTGLEFAAFWRRRGIQLVVLGSVFIFLAALVYILVFAVFKVHTKYLGSMSGANVLFCFGVAFIITAVIVFKKYSQPKSYPSSSSWSNVDYQSFRNV</sequence>
<protein>
    <submittedName>
        <fullName evidence="3">Uncharacterized protein LOC116296576</fullName>
    </submittedName>
</protein>